<gene>
    <name evidence="2" type="ORF">Aru02nite_57650</name>
</gene>
<organism evidence="2 3">
    <name type="scientific">Actinocatenispora rupis</name>
    <dbReference type="NCBI Taxonomy" id="519421"/>
    <lineage>
        <taxon>Bacteria</taxon>
        <taxon>Bacillati</taxon>
        <taxon>Actinomycetota</taxon>
        <taxon>Actinomycetes</taxon>
        <taxon>Micromonosporales</taxon>
        <taxon>Micromonosporaceae</taxon>
        <taxon>Actinocatenispora</taxon>
    </lineage>
</organism>
<dbReference type="EMBL" id="BOMB01000034">
    <property type="protein sequence ID" value="GID14876.1"/>
    <property type="molecule type" value="Genomic_DNA"/>
</dbReference>
<dbReference type="Proteomes" id="UP000612808">
    <property type="component" value="Unassembled WGS sequence"/>
</dbReference>
<feature type="region of interest" description="Disordered" evidence="1">
    <location>
        <begin position="1"/>
        <end position="80"/>
    </location>
</feature>
<feature type="compositionally biased region" description="Low complexity" evidence="1">
    <location>
        <begin position="21"/>
        <end position="52"/>
    </location>
</feature>
<dbReference type="AlphaFoldDB" id="A0A8J3J309"/>
<feature type="compositionally biased region" description="Basic and acidic residues" evidence="1">
    <location>
        <begin position="54"/>
        <end position="65"/>
    </location>
</feature>
<accession>A0A8J3J309</accession>
<reference evidence="2" key="1">
    <citation type="submission" date="2021-01" db="EMBL/GenBank/DDBJ databases">
        <title>Whole genome shotgun sequence of Actinocatenispora rupis NBRC 107355.</title>
        <authorList>
            <person name="Komaki H."/>
            <person name="Tamura T."/>
        </authorList>
    </citation>
    <scope>NUCLEOTIDE SEQUENCE</scope>
    <source>
        <strain evidence="2">NBRC 107355</strain>
    </source>
</reference>
<name>A0A8J3J309_9ACTN</name>
<evidence type="ECO:0000313" key="3">
    <source>
        <dbReference type="Proteomes" id="UP000612808"/>
    </source>
</evidence>
<sequence length="146" mass="14606">MHRRTLLLVSASCPGDARSAPGPGNRTRATTRTPPNTYTTSGSSGSAAVAVAPLDDRASHADAERAAAGSVGATADRGATHERGVGMVRVVRAAACTAERPGTGDTSRQDPTAAASSVPVVPDRGRTRPGLAVTGAVRPQTLDAPG</sequence>
<evidence type="ECO:0000256" key="1">
    <source>
        <dbReference type="SAM" id="MobiDB-lite"/>
    </source>
</evidence>
<evidence type="ECO:0000313" key="2">
    <source>
        <dbReference type="EMBL" id="GID14876.1"/>
    </source>
</evidence>
<keyword evidence="3" id="KW-1185">Reference proteome</keyword>
<protein>
    <submittedName>
        <fullName evidence="2">Uncharacterized protein</fullName>
    </submittedName>
</protein>
<comment type="caution">
    <text evidence="2">The sequence shown here is derived from an EMBL/GenBank/DDBJ whole genome shotgun (WGS) entry which is preliminary data.</text>
</comment>
<proteinExistence type="predicted"/>
<feature type="region of interest" description="Disordered" evidence="1">
    <location>
        <begin position="98"/>
        <end position="146"/>
    </location>
</feature>